<name>A0AA40KJV8_9HYME</name>
<accession>A0AA40KJV8</accession>
<dbReference type="EMBL" id="JAHYIQ010000021">
    <property type="protein sequence ID" value="KAK1123121.1"/>
    <property type="molecule type" value="Genomic_DNA"/>
</dbReference>
<proteinExistence type="predicted"/>
<protein>
    <submittedName>
        <fullName evidence="1">Uncharacterized protein</fullName>
    </submittedName>
</protein>
<evidence type="ECO:0000313" key="2">
    <source>
        <dbReference type="Proteomes" id="UP001177670"/>
    </source>
</evidence>
<evidence type="ECO:0000313" key="1">
    <source>
        <dbReference type="EMBL" id="KAK1123121.1"/>
    </source>
</evidence>
<keyword evidence="2" id="KW-1185">Reference proteome</keyword>
<sequence>MCDSKMVAECMHSEKKKEPTYARISDPREASGYSINDVPFCERSGARIECPTV</sequence>
<gene>
    <name evidence="1" type="ORF">K0M31_008754</name>
</gene>
<reference evidence="1" key="1">
    <citation type="submission" date="2021-10" db="EMBL/GenBank/DDBJ databases">
        <title>Melipona bicolor Genome sequencing and assembly.</title>
        <authorList>
            <person name="Araujo N.S."/>
            <person name="Arias M.C."/>
        </authorList>
    </citation>
    <scope>NUCLEOTIDE SEQUENCE</scope>
    <source>
        <strain evidence="1">USP_2M_L1-L4_2017</strain>
        <tissue evidence="1">Whole body</tissue>
    </source>
</reference>
<dbReference type="Proteomes" id="UP001177670">
    <property type="component" value="Unassembled WGS sequence"/>
</dbReference>
<dbReference type="AlphaFoldDB" id="A0AA40KJV8"/>
<organism evidence="1 2">
    <name type="scientific">Melipona bicolor</name>
    <dbReference type="NCBI Taxonomy" id="60889"/>
    <lineage>
        <taxon>Eukaryota</taxon>
        <taxon>Metazoa</taxon>
        <taxon>Ecdysozoa</taxon>
        <taxon>Arthropoda</taxon>
        <taxon>Hexapoda</taxon>
        <taxon>Insecta</taxon>
        <taxon>Pterygota</taxon>
        <taxon>Neoptera</taxon>
        <taxon>Endopterygota</taxon>
        <taxon>Hymenoptera</taxon>
        <taxon>Apocrita</taxon>
        <taxon>Aculeata</taxon>
        <taxon>Apoidea</taxon>
        <taxon>Anthophila</taxon>
        <taxon>Apidae</taxon>
        <taxon>Melipona</taxon>
    </lineage>
</organism>
<comment type="caution">
    <text evidence="1">The sequence shown here is derived from an EMBL/GenBank/DDBJ whole genome shotgun (WGS) entry which is preliminary data.</text>
</comment>